<evidence type="ECO:0000256" key="11">
    <source>
        <dbReference type="ARBA" id="ARBA00044743"/>
    </source>
</evidence>
<keyword evidence="6 14" id="KW-0808">Transferase</keyword>
<comment type="catalytic activity">
    <reaction evidence="12 14">
        <text>an alpha-D-Man-(1-&gt;2)-alpha-D-Man-(1-&gt;2)-alpha-D-Man-(1-&gt;3)-[alpha-D-Man-(1-&gt;6)]-beta-D-Man-(1-&gt;4)-beta-D-GlcNAc-(1-&gt;4)-alpha-D-GlcNAc-diphospho-di-trans,poly-cis-dolichol + a di-trans,poly-cis-dolichyl beta-D-mannosyl phosphate = an alpha-D-Man-(1-&gt;2)-alpha-D-Man-(1-&gt;2)-alpha-D-Man-(1-&gt;3)-[alpha-D-Man-(1-&gt;3)-alpha-D-Man-(1-&gt;6)]-beta-D-Man-(1-&gt;4)-beta-D-GlcNAc-(1-&gt;4)-alpha-D-GlcNAc-diphospho-di-trans,poly-cis-dolichol + a di-trans,poly-cis-dolichyl phosphate + H(+)</text>
        <dbReference type="Rhea" id="RHEA:29527"/>
        <dbReference type="Rhea" id="RHEA-COMP:19498"/>
        <dbReference type="Rhea" id="RHEA-COMP:19501"/>
        <dbReference type="Rhea" id="RHEA-COMP:19516"/>
        <dbReference type="Rhea" id="RHEA-COMP:19517"/>
        <dbReference type="ChEBI" id="CHEBI:15378"/>
        <dbReference type="ChEBI" id="CHEBI:57683"/>
        <dbReference type="ChEBI" id="CHEBI:58211"/>
        <dbReference type="ChEBI" id="CHEBI:132515"/>
        <dbReference type="ChEBI" id="CHEBI:132516"/>
        <dbReference type="EC" id="2.4.1.258"/>
    </reaction>
    <physiologicalReaction direction="left-to-right" evidence="12 14">
        <dbReference type="Rhea" id="RHEA:29528"/>
    </physiologicalReaction>
</comment>
<keyword evidence="10 14" id="KW-0472">Membrane</keyword>
<sequence>MAPTPKPSATNQSTRGPAPPVPRASRPSGSKSTVELVTELVTGLFSDPVGTVRALLLDRAYFWILAAGLLAFQFAIGLVIIWKIPYTKIDWDAYMQQVDGFLAGERDYSKLEGETGPLVYPALHLYLYTALYKLLPAAGRERPAQLIFLLVESVTLVLVSTIYFLAGRSKHIPQWILIPLVFSKRSHSIYLLRLFNDPFAMLIFYASVILFQTGWWKVASLVYSLALGVKMNILLTLPGLLVILFQNRGAFGTVDSVVLIAITQVALPGFYFLDTADNARAYFTSAFDFSRQFMYKWTVNWRFVSEETFLSKGFARGLLIAHVATLVAFGWFRWNPVPGGSAAVLKRGLGSVKASFRAAVPLGQLPSSHIPLVLFTSNLIGMTFARSLHYQFHAWYFHQLPLLLYLGGGWGEPVIILGFIALLEKAWLTYPSTSRSSLAMLAVHLAILAGLWFKGPRPPVVTPLTKRK</sequence>
<evidence type="ECO:0000313" key="17">
    <source>
        <dbReference type="Proteomes" id="UP001565368"/>
    </source>
</evidence>
<feature type="transmembrane region" description="Helical" evidence="14">
    <location>
        <begin position="435"/>
        <end position="453"/>
    </location>
</feature>
<evidence type="ECO:0000256" key="4">
    <source>
        <dbReference type="ARBA" id="ARBA00015561"/>
    </source>
</evidence>
<keyword evidence="5 14" id="KW-0328">Glycosyltransferase</keyword>
<dbReference type="InterPro" id="IPR007873">
    <property type="entry name" value="Glycosyltransferase_ALG3"/>
</dbReference>
<keyword evidence="17" id="KW-1185">Reference proteome</keyword>
<comment type="similarity">
    <text evidence="13">Belongs to the glycosyltransferase ALG3 family.</text>
</comment>
<evidence type="ECO:0000256" key="6">
    <source>
        <dbReference type="ARBA" id="ARBA00022679"/>
    </source>
</evidence>
<dbReference type="RefSeq" id="XP_069211428.1">
    <property type="nucleotide sequence ID" value="XM_069351042.1"/>
</dbReference>
<gene>
    <name evidence="16" type="primary">ALG3</name>
    <name evidence="16" type="ORF">Q8F55_002445</name>
</gene>
<dbReference type="GeneID" id="95983488"/>
<proteinExistence type="inferred from homology"/>
<dbReference type="EMBL" id="JBBXJM010000002">
    <property type="protein sequence ID" value="KAL1411484.1"/>
    <property type="molecule type" value="Genomic_DNA"/>
</dbReference>
<dbReference type="PANTHER" id="PTHR12646">
    <property type="entry name" value="NOT56 - RELATED"/>
    <property type="match status" value="1"/>
</dbReference>
<keyword evidence="7 14" id="KW-0812">Transmembrane</keyword>
<evidence type="ECO:0000313" key="16">
    <source>
        <dbReference type="EMBL" id="KAL1411484.1"/>
    </source>
</evidence>
<organism evidence="16 17">
    <name type="scientific">Vanrija albida</name>
    <dbReference type="NCBI Taxonomy" id="181172"/>
    <lineage>
        <taxon>Eukaryota</taxon>
        <taxon>Fungi</taxon>
        <taxon>Dikarya</taxon>
        <taxon>Basidiomycota</taxon>
        <taxon>Agaricomycotina</taxon>
        <taxon>Tremellomycetes</taxon>
        <taxon>Trichosporonales</taxon>
        <taxon>Trichosporonaceae</taxon>
        <taxon>Vanrija</taxon>
    </lineage>
</organism>
<feature type="transmembrane region" description="Helical" evidence="14">
    <location>
        <begin position="147"/>
        <end position="166"/>
    </location>
</feature>
<name>A0ABR3Q9T6_9TREE</name>
<feature type="transmembrane region" description="Helical" evidence="14">
    <location>
        <begin position="402"/>
        <end position="423"/>
    </location>
</feature>
<dbReference type="PANTHER" id="PTHR12646:SF0">
    <property type="entry name" value="DOL-P-MAN:MAN(5)GLCNAC(2)-PP-DOL ALPHA-1,3-MANNOSYLTRANSFERASE"/>
    <property type="match status" value="1"/>
</dbReference>
<evidence type="ECO:0000256" key="3">
    <source>
        <dbReference type="ARBA" id="ARBA00011964"/>
    </source>
</evidence>
<evidence type="ECO:0000256" key="7">
    <source>
        <dbReference type="ARBA" id="ARBA00022692"/>
    </source>
</evidence>
<dbReference type="EC" id="2.4.1.258" evidence="3 14"/>
<evidence type="ECO:0000256" key="1">
    <source>
        <dbReference type="ARBA" id="ARBA00004477"/>
    </source>
</evidence>
<comment type="pathway">
    <text evidence="2 14">Protein modification; protein glycosylation.</text>
</comment>
<reference evidence="16 17" key="1">
    <citation type="submission" date="2023-08" db="EMBL/GenBank/DDBJ databases">
        <title>Annotated Genome Sequence of Vanrija albida AlHP1.</title>
        <authorList>
            <person name="Herzog R."/>
        </authorList>
    </citation>
    <scope>NUCLEOTIDE SEQUENCE [LARGE SCALE GENOMIC DNA]</scope>
    <source>
        <strain evidence="16 17">AlHP1</strain>
    </source>
</reference>
<evidence type="ECO:0000256" key="2">
    <source>
        <dbReference type="ARBA" id="ARBA00004922"/>
    </source>
</evidence>
<comment type="function">
    <text evidence="11 14">Dol-P-Man:Man(5)GlcNAc(2)-PP-Dol alpha-1,3-mannosyltransferase that operates in the biosynthetic pathway of dolichol-linked oligosaccharides, the glycan precursors employed in protein asparagine (N)-glycosylation. The assembly of dolichol-linked oligosaccharides begins on the cytosolic side of the endoplasmic reticulum membrane and finishes in its lumen. The sequential addition of sugars to dolichol pyrophosphate produces dolichol-linked oligosaccharides containing fourteen sugars, including two GlcNAcs, nine mannoses and three glucoses. Once assembled, the oligosaccharide is transferred from the lipid to nascent proteins by oligosaccharyltransferases. In the lumen of the endoplasmic reticulum, adds the first dolichyl beta-D-mannosyl phosphate derived mannose in an alpha-1,3 linkage to Man(5)GlcNAc(2)-PP-dolichol to produce Man(6)GlcNAc(2)-PP-dolichol.</text>
</comment>
<comment type="subcellular location">
    <subcellularLocation>
        <location evidence="1 14">Endoplasmic reticulum membrane</location>
        <topology evidence="1 14">Multi-pass membrane protein</topology>
    </subcellularLocation>
</comment>
<evidence type="ECO:0000256" key="14">
    <source>
        <dbReference type="RuleBase" id="RU364047"/>
    </source>
</evidence>
<evidence type="ECO:0000256" key="5">
    <source>
        <dbReference type="ARBA" id="ARBA00022676"/>
    </source>
</evidence>
<dbReference type="Proteomes" id="UP001565368">
    <property type="component" value="Unassembled WGS sequence"/>
</dbReference>
<comment type="caution">
    <text evidence="16">The sequence shown here is derived from an EMBL/GenBank/DDBJ whole genome shotgun (WGS) entry which is preliminary data.</text>
</comment>
<feature type="transmembrane region" description="Helical" evidence="14">
    <location>
        <begin position="222"/>
        <end position="245"/>
    </location>
</feature>
<feature type="transmembrane region" description="Helical" evidence="14">
    <location>
        <begin position="257"/>
        <end position="273"/>
    </location>
</feature>
<feature type="transmembrane region" description="Helical" evidence="14">
    <location>
        <begin position="60"/>
        <end position="82"/>
    </location>
</feature>
<feature type="transmembrane region" description="Helical" evidence="14">
    <location>
        <begin position="199"/>
        <end position="216"/>
    </location>
</feature>
<keyword evidence="9 14" id="KW-1133">Transmembrane helix</keyword>
<evidence type="ECO:0000256" key="8">
    <source>
        <dbReference type="ARBA" id="ARBA00022824"/>
    </source>
</evidence>
<evidence type="ECO:0000256" key="10">
    <source>
        <dbReference type="ARBA" id="ARBA00023136"/>
    </source>
</evidence>
<evidence type="ECO:0000256" key="9">
    <source>
        <dbReference type="ARBA" id="ARBA00022989"/>
    </source>
</evidence>
<protein>
    <recommendedName>
        <fullName evidence="4 14">Dol-P-Man:Man(5)GlcNAc(2)-PP-Dol alpha-1,3-mannosyltransferase</fullName>
        <ecNumber evidence="3 14">2.4.1.258</ecNumber>
    </recommendedName>
    <alternativeName>
        <fullName evidence="14">Dol-P-Man-dependent alpha(1-3)-mannosyltransferase</fullName>
    </alternativeName>
</protein>
<evidence type="ECO:0000256" key="15">
    <source>
        <dbReference type="SAM" id="MobiDB-lite"/>
    </source>
</evidence>
<feature type="region of interest" description="Disordered" evidence="15">
    <location>
        <begin position="1"/>
        <end position="30"/>
    </location>
</feature>
<dbReference type="Pfam" id="PF05208">
    <property type="entry name" value="ALG3"/>
    <property type="match status" value="1"/>
</dbReference>
<accession>A0ABR3Q9T6</accession>
<evidence type="ECO:0000256" key="13">
    <source>
        <dbReference type="ARBA" id="ARBA00093457"/>
    </source>
</evidence>
<dbReference type="GO" id="GO:0052925">
    <property type="term" value="F:dol-P-Man:Man(5)GlcNAc(2)-PP-Dol alpha-1,3-mannosyltransferase activity"/>
    <property type="evidence" value="ECO:0007669"/>
    <property type="project" value="UniProtKB-EC"/>
</dbReference>
<feature type="transmembrane region" description="Helical" evidence="14">
    <location>
        <begin position="313"/>
        <end position="332"/>
    </location>
</feature>
<evidence type="ECO:0000256" key="12">
    <source>
        <dbReference type="ARBA" id="ARBA00049506"/>
    </source>
</evidence>
<keyword evidence="8 14" id="KW-0256">Endoplasmic reticulum</keyword>